<keyword evidence="4 6" id="KW-1133">Transmembrane helix</keyword>
<evidence type="ECO:0000256" key="5">
    <source>
        <dbReference type="ARBA" id="ARBA00023136"/>
    </source>
</evidence>
<comment type="subcellular location">
    <subcellularLocation>
        <location evidence="1">Cell membrane</location>
        <topology evidence="1">Multi-pass membrane protein</topology>
    </subcellularLocation>
</comment>
<dbReference type="PANTHER" id="PTHR30086:SF20">
    <property type="entry name" value="ARGININE EXPORTER PROTEIN ARGO-RELATED"/>
    <property type="match status" value="1"/>
</dbReference>
<protein>
    <submittedName>
        <fullName evidence="7">Lysine exporter protein (LYSE/YGGA)</fullName>
    </submittedName>
</protein>
<feature type="transmembrane region" description="Helical" evidence="6">
    <location>
        <begin position="176"/>
        <end position="196"/>
    </location>
</feature>
<reference evidence="7 8" key="1">
    <citation type="journal article" date="2010" name="Stand. Genomic Sci.">
        <title>Complete genome sequence of Spirochaeta smaragdinae type strain (SEBR 4228).</title>
        <authorList>
            <person name="Mavromatis K."/>
            <person name="Yasawong M."/>
            <person name="Chertkov O."/>
            <person name="Lapidus A."/>
            <person name="Lucas S."/>
            <person name="Nolan M."/>
            <person name="Del Rio T.G."/>
            <person name="Tice H."/>
            <person name="Cheng J.F."/>
            <person name="Pitluck S."/>
            <person name="Liolios K."/>
            <person name="Ivanova N."/>
            <person name="Tapia R."/>
            <person name="Han C."/>
            <person name="Bruce D."/>
            <person name="Goodwin L."/>
            <person name="Pati A."/>
            <person name="Chen A."/>
            <person name="Palaniappan K."/>
            <person name="Land M."/>
            <person name="Hauser L."/>
            <person name="Chang Y.J."/>
            <person name="Jeffries C.D."/>
            <person name="Detter J.C."/>
            <person name="Rohde M."/>
            <person name="Brambilla E."/>
            <person name="Spring S."/>
            <person name="Goker M."/>
            <person name="Sikorski J."/>
            <person name="Woyke T."/>
            <person name="Bristow J."/>
            <person name="Eisen J.A."/>
            <person name="Markowitz V."/>
            <person name="Hugenholtz P."/>
            <person name="Klenk H.P."/>
            <person name="Kyrpides N.C."/>
        </authorList>
    </citation>
    <scope>NUCLEOTIDE SEQUENCE [LARGE SCALE GENOMIC DNA]</scope>
    <source>
        <strain evidence="8">DSM 11293 / JCM 15392 / SEBR 4228</strain>
    </source>
</reference>
<proteinExistence type="predicted"/>
<gene>
    <name evidence="7" type="ordered locus">Spirs_3023</name>
</gene>
<evidence type="ECO:0000256" key="6">
    <source>
        <dbReference type="SAM" id="Phobius"/>
    </source>
</evidence>
<dbReference type="InterPro" id="IPR001123">
    <property type="entry name" value="LeuE-type"/>
</dbReference>
<keyword evidence="3 6" id="KW-0812">Transmembrane</keyword>
<evidence type="ECO:0000256" key="3">
    <source>
        <dbReference type="ARBA" id="ARBA00022692"/>
    </source>
</evidence>
<evidence type="ECO:0000256" key="4">
    <source>
        <dbReference type="ARBA" id="ARBA00022989"/>
    </source>
</evidence>
<organism evidence="7 8">
    <name type="scientific">Sediminispirochaeta smaragdinae (strain DSM 11293 / JCM 15392 / SEBR 4228)</name>
    <name type="common">Spirochaeta smaragdinae</name>
    <dbReference type="NCBI Taxonomy" id="573413"/>
    <lineage>
        <taxon>Bacteria</taxon>
        <taxon>Pseudomonadati</taxon>
        <taxon>Spirochaetota</taxon>
        <taxon>Spirochaetia</taxon>
        <taxon>Spirochaetales</taxon>
        <taxon>Spirochaetaceae</taxon>
        <taxon>Sediminispirochaeta</taxon>
    </lineage>
</organism>
<sequence>MKGYQYLLWIATIIGVIIINIISLECVMTVESAIGFFLALLTWVIIPGPAIFAIISHSLAAGFKSALKLITGILIGDLFYMTLALAGLGAIGKLFGNVFFIVKIAGATYMIFLGIKLWMKDSKSSYSASADENPAGYKNFLTGISITLGNPKAILFHLGFLPTFFDLTAISMLDSFFIILIFMSVLGSALVAYAYTASRAGFFFKGQRKIRLIHRTAGTMLIGTGITLAVKE</sequence>
<accession>E1R4N7</accession>
<evidence type="ECO:0000313" key="7">
    <source>
        <dbReference type="EMBL" id="ADK82125.1"/>
    </source>
</evidence>
<evidence type="ECO:0000256" key="2">
    <source>
        <dbReference type="ARBA" id="ARBA00022475"/>
    </source>
</evidence>
<dbReference type="EMBL" id="CP002116">
    <property type="protein sequence ID" value="ADK82125.1"/>
    <property type="molecule type" value="Genomic_DNA"/>
</dbReference>
<evidence type="ECO:0000313" key="8">
    <source>
        <dbReference type="Proteomes" id="UP000002318"/>
    </source>
</evidence>
<dbReference type="STRING" id="573413.Spirs_3023"/>
<dbReference type="Proteomes" id="UP000002318">
    <property type="component" value="Chromosome"/>
</dbReference>
<feature type="transmembrane region" description="Helical" evidence="6">
    <location>
        <begin position="212"/>
        <end position="230"/>
    </location>
</feature>
<dbReference type="Pfam" id="PF01810">
    <property type="entry name" value="LysE"/>
    <property type="match status" value="1"/>
</dbReference>
<name>E1R4N7_SEDSS</name>
<dbReference type="GO" id="GO:0015171">
    <property type="term" value="F:amino acid transmembrane transporter activity"/>
    <property type="evidence" value="ECO:0007669"/>
    <property type="project" value="TreeGrafter"/>
</dbReference>
<dbReference type="RefSeq" id="WP_013255584.1">
    <property type="nucleotide sequence ID" value="NC_014364.1"/>
</dbReference>
<dbReference type="KEGG" id="ssm:Spirs_3023"/>
<dbReference type="GO" id="GO:0005886">
    <property type="term" value="C:plasma membrane"/>
    <property type="evidence" value="ECO:0007669"/>
    <property type="project" value="UniProtKB-SubCell"/>
</dbReference>
<dbReference type="AlphaFoldDB" id="E1R4N7"/>
<dbReference type="HOGENOM" id="CLU_079569_2_2_12"/>
<feature type="transmembrane region" description="Helical" evidence="6">
    <location>
        <begin position="98"/>
        <end position="119"/>
    </location>
</feature>
<keyword evidence="8" id="KW-1185">Reference proteome</keyword>
<feature type="transmembrane region" description="Helical" evidence="6">
    <location>
        <begin position="36"/>
        <end position="55"/>
    </location>
</feature>
<evidence type="ECO:0000256" key="1">
    <source>
        <dbReference type="ARBA" id="ARBA00004651"/>
    </source>
</evidence>
<feature type="transmembrane region" description="Helical" evidence="6">
    <location>
        <begin position="140"/>
        <end position="164"/>
    </location>
</feature>
<keyword evidence="2" id="KW-1003">Cell membrane</keyword>
<feature type="transmembrane region" description="Helical" evidence="6">
    <location>
        <begin position="67"/>
        <end position="92"/>
    </location>
</feature>
<dbReference type="PANTHER" id="PTHR30086">
    <property type="entry name" value="ARGININE EXPORTER PROTEIN ARGO"/>
    <property type="match status" value="1"/>
</dbReference>
<keyword evidence="5 6" id="KW-0472">Membrane</keyword>
<feature type="transmembrane region" description="Helical" evidence="6">
    <location>
        <begin position="7"/>
        <end position="30"/>
    </location>
</feature>
<dbReference type="eggNOG" id="COG1280">
    <property type="taxonomic scope" value="Bacteria"/>
</dbReference>